<evidence type="ECO:0000256" key="8">
    <source>
        <dbReference type="ARBA" id="ARBA00023134"/>
    </source>
</evidence>
<evidence type="ECO:0000256" key="7">
    <source>
        <dbReference type="ARBA" id="ARBA00022801"/>
    </source>
</evidence>
<dbReference type="PANTHER" id="PTHR11566:SF212">
    <property type="entry name" value="DYNAMIN"/>
    <property type="match status" value="1"/>
</dbReference>
<dbReference type="Proteomes" id="UP000270296">
    <property type="component" value="Unassembled WGS sequence"/>
</dbReference>
<keyword evidence="19" id="KW-1185">Reference proteome</keyword>
<dbReference type="AlphaFoldDB" id="A0A183IFQ2"/>
<dbReference type="SMART" id="SM00233">
    <property type="entry name" value="PH"/>
    <property type="match status" value="1"/>
</dbReference>
<dbReference type="SMART" id="SM00053">
    <property type="entry name" value="DYNc"/>
    <property type="match status" value="1"/>
</dbReference>
<dbReference type="GO" id="GO:0005874">
    <property type="term" value="C:microtubule"/>
    <property type="evidence" value="ECO:0007669"/>
    <property type="project" value="UniProtKB-KW"/>
</dbReference>
<dbReference type="InterPro" id="IPR003130">
    <property type="entry name" value="GED"/>
</dbReference>
<evidence type="ECO:0000256" key="11">
    <source>
        <dbReference type="ARBA" id="ARBA00048040"/>
    </source>
</evidence>
<evidence type="ECO:0000259" key="16">
    <source>
        <dbReference type="PROSITE" id="PS51388"/>
    </source>
</evidence>
<keyword evidence="5" id="KW-0493">Microtubule</keyword>
<dbReference type="GO" id="GO:0012501">
    <property type="term" value="P:programmed cell death"/>
    <property type="evidence" value="ECO:0007669"/>
    <property type="project" value="UniProtKB-ARBA"/>
</dbReference>
<dbReference type="PROSITE" id="PS00410">
    <property type="entry name" value="G_DYNAMIN_1"/>
    <property type="match status" value="1"/>
</dbReference>
<sequence>MGSWMNQGMQQLIPLVNQLQDAFTSLGVSLALDLPQIAVVGGQSAGKSSVLEAFVGKDFLPRGSGIVTRRPLILQLIYDKNAEYGEFLHKKGQKYGDFELIRQEIEAETDRVTGSNKGISTIPINLRMYSPNVLNLTLIDLPGLTKVPVGDQPADIEAQIRDMILTYITKENCLILALTAANTDLATSDALKLAKEIDPSGLRTIGVITKLDLMDDGTDAREILENRLLPLRRGYIGVVNRSQKDIDGRKDIKSALEAERRFFLSHPAYRHMADRLGTPYLQKVLNQQLTNHIRDTLPSLRDRLQKQLLALEKDVAEYKNFRPDDPSRQTKAMLQMVQQFCADFEKCIEGSSGKDVSVIELSGGAKINRLFHERFPFEIVKMETDEKELRREIAYAIRNIHGIRVGLFTPDMAFEAIVKKQIARLKEPSLKCVDLVINELSNVVRTTAEEMGRYPRLREEIERIVNSYIREREQRCKDQLILLVDYELAYMNTNHEDFIGFANAEAKASVSQRQKNLGNQVIRKGWLTIHNISFIKGGSRDFWFVLSSDNLSWYKDDEEKERKYMLPLDGLKLRDVEAGFMSRAPRFALFYPDNRNVYKDYKQLELSTMTQDDVDAWKASFLRAGVYLDKEDHDNMDPQLERQVETIRNLVDSYMRIVNKTIRDLVPKAIMHLIVHSTNDFIHQELLANLYQAGDQESLMQESEAAASRREEMLRMYHACKEALRIIGDVSMSALTSMSAPSLDHMLESSIPPRFGLAFDRPLPDGGRGDGSVAHFTVSRFRPNTQSNGAPSSDLHRVASHPSTSRLPYQSSNYAVTAPRPAPTAPIAVTSVVSSTQPPRIPSRPAPTPIAANTAALPPPLVPQ</sequence>
<evidence type="ECO:0000256" key="13">
    <source>
        <dbReference type="RuleBase" id="RU003932"/>
    </source>
</evidence>
<protein>
    <recommendedName>
        <fullName evidence="12">Dynamin</fullName>
        <ecNumber evidence="2">3.6.5.5</ecNumber>
    </recommendedName>
</protein>
<keyword evidence="3" id="KW-0963">Cytoplasm</keyword>
<dbReference type="GO" id="GO:0005737">
    <property type="term" value="C:cytoplasm"/>
    <property type="evidence" value="ECO:0007669"/>
    <property type="project" value="TreeGrafter"/>
</dbReference>
<dbReference type="Pfam" id="PF00350">
    <property type="entry name" value="Dynamin_N"/>
    <property type="match status" value="1"/>
</dbReference>
<dbReference type="Pfam" id="PF02212">
    <property type="entry name" value="GED"/>
    <property type="match status" value="1"/>
</dbReference>
<keyword evidence="4" id="KW-0254">Endocytosis</keyword>
<feature type="compositionally biased region" description="Pro residues" evidence="14">
    <location>
        <begin position="839"/>
        <end position="848"/>
    </location>
</feature>
<dbReference type="GO" id="GO:0003924">
    <property type="term" value="F:GTPase activity"/>
    <property type="evidence" value="ECO:0007669"/>
    <property type="project" value="InterPro"/>
</dbReference>
<evidence type="ECO:0000256" key="5">
    <source>
        <dbReference type="ARBA" id="ARBA00022701"/>
    </source>
</evidence>
<feature type="region of interest" description="Disordered" evidence="14">
    <location>
        <begin position="782"/>
        <end position="809"/>
    </location>
</feature>
<dbReference type="Pfam" id="PF00169">
    <property type="entry name" value="PH"/>
    <property type="match status" value="1"/>
</dbReference>
<evidence type="ECO:0000256" key="10">
    <source>
        <dbReference type="ARBA" id="ARBA00023212"/>
    </source>
</evidence>
<dbReference type="InterPro" id="IPR030381">
    <property type="entry name" value="G_DYNAMIN_dom"/>
</dbReference>
<dbReference type="InterPro" id="IPR022812">
    <property type="entry name" value="Dynamin"/>
</dbReference>
<reference evidence="18 19" key="2">
    <citation type="submission" date="2018-11" db="EMBL/GenBank/DDBJ databases">
        <authorList>
            <consortium name="Pathogen Informatics"/>
        </authorList>
    </citation>
    <scope>NUCLEOTIDE SEQUENCE [LARGE SCALE GENOMIC DNA]</scope>
</reference>
<evidence type="ECO:0000313" key="20">
    <source>
        <dbReference type="WBParaSite" id="SBAD_0000256301-mRNA-1"/>
    </source>
</evidence>
<dbReference type="CDD" id="cd08771">
    <property type="entry name" value="DLP_1"/>
    <property type="match status" value="1"/>
</dbReference>
<dbReference type="InterPro" id="IPR020850">
    <property type="entry name" value="GED_dom"/>
</dbReference>
<reference evidence="20" key="1">
    <citation type="submission" date="2016-06" db="UniProtKB">
        <authorList>
            <consortium name="WormBaseParasite"/>
        </authorList>
    </citation>
    <scope>IDENTIFICATION</scope>
</reference>
<dbReference type="GO" id="GO:0005819">
    <property type="term" value="C:spindle"/>
    <property type="evidence" value="ECO:0007669"/>
    <property type="project" value="UniProtKB-ARBA"/>
</dbReference>
<dbReference type="GO" id="GO:0005525">
    <property type="term" value="F:GTP binding"/>
    <property type="evidence" value="ECO:0007669"/>
    <property type="project" value="UniProtKB-KW"/>
</dbReference>
<evidence type="ECO:0000313" key="19">
    <source>
        <dbReference type="Proteomes" id="UP000270296"/>
    </source>
</evidence>
<dbReference type="SMART" id="SM00302">
    <property type="entry name" value="GED"/>
    <property type="match status" value="1"/>
</dbReference>
<dbReference type="Pfam" id="PF01031">
    <property type="entry name" value="Dynamin_M"/>
    <property type="match status" value="1"/>
</dbReference>
<evidence type="ECO:0000256" key="14">
    <source>
        <dbReference type="SAM" id="MobiDB-lite"/>
    </source>
</evidence>
<dbReference type="GO" id="GO:0016185">
    <property type="term" value="P:synaptic vesicle budding from presynaptic endocytic zone membrane"/>
    <property type="evidence" value="ECO:0007669"/>
    <property type="project" value="TreeGrafter"/>
</dbReference>
<dbReference type="CDD" id="cd01256">
    <property type="entry name" value="PH_dynamin"/>
    <property type="match status" value="1"/>
</dbReference>
<organism evidence="20">
    <name type="scientific">Soboliphyme baturini</name>
    <dbReference type="NCBI Taxonomy" id="241478"/>
    <lineage>
        <taxon>Eukaryota</taxon>
        <taxon>Metazoa</taxon>
        <taxon>Ecdysozoa</taxon>
        <taxon>Nematoda</taxon>
        <taxon>Enoplea</taxon>
        <taxon>Dorylaimia</taxon>
        <taxon>Dioctophymatida</taxon>
        <taxon>Dioctophymatoidea</taxon>
        <taxon>Soboliphymatidae</taxon>
        <taxon>Soboliphyme</taxon>
    </lineage>
</organism>
<dbReference type="PROSITE" id="PS50003">
    <property type="entry name" value="PH_DOMAIN"/>
    <property type="match status" value="1"/>
</dbReference>
<dbReference type="InterPro" id="IPR001849">
    <property type="entry name" value="PH_domain"/>
</dbReference>
<dbReference type="InterPro" id="IPR045063">
    <property type="entry name" value="Dynamin_N"/>
</dbReference>
<keyword evidence="9" id="KW-0505">Motor protein</keyword>
<dbReference type="EMBL" id="UZAM01007229">
    <property type="protein sequence ID" value="VDO97646.1"/>
    <property type="molecule type" value="Genomic_DNA"/>
</dbReference>
<dbReference type="InterPro" id="IPR027417">
    <property type="entry name" value="P-loop_NTPase"/>
</dbReference>
<feature type="domain" description="Dynamin-type G" evidence="17">
    <location>
        <begin position="31"/>
        <end position="298"/>
    </location>
</feature>
<dbReference type="GO" id="GO:0031623">
    <property type="term" value="P:receptor internalization"/>
    <property type="evidence" value="ECO:0007669"/>
    <property type="project" value="TreeGrafter"/>
</dbReference>
<dbReference type="EC" id="3.6.5.5" evidence="2"/>
<dbReference type="SUPFAM" id="SSF50729">
    <property type="entry name" value="PH domain-like"/>
    <property type="match status" value="1"/>
</dbReference>
<dbReference type="GO" id="GO:0008017">
    <property type="term" value="F:microtubule binding"/>
    <property type="evidence" value="ECO:0007669"/>
    <property type="project" value="TreeGrafter"/>
</dbReference>
<keyword evidence="10" id="KW-0206">Cytoskeleton</keyword>
<evidence type="ECO:0000256" key="12">
    <source>
        <dbReference type="ARBA" id="ARBA00067339"/>
    </source>
</evidence>
<feature type="domain" description="PH" evidence="15">
    <location>
        <begin position="520"/>
        <end position="626"/>
    </location>
</feature>
<feature type="region of interest" description="Disordered" evidence="14">
    <location>
        <begin position="831"/>
        <end position="864"/>
    </location>
</feature>
<dbReference type="InterPro" id="IPR000375">
    <property type="entry name" value="Dynamin_stalk"/>
</dbReference>
<proteinExistence type="inferred from homology"/>
<dbReference type="PROSITE" id="PS51388">
    <property type="entry name" value="GED"/>
    <property type="match status" value="1"/>
</dbReference>
<evidence type="ECO:0000256" key="9">
    <source>
        <dbReference type="ARBA" id="ARBA00023175"/>
    </source>
</evidence>
<gene>
    <name evidence="18" type="ORF">SBAD_LOCUS2446</name>
</gene>
<evidence type="ECO:0000259" key="15">
    <source>
        <dbReference type="PROSITE" id="PS50003"/>
    </source>
</evidence>
<accession>A0A183IFQ2</accession>
<feature type="domain" description="GED" evidence="16">
    <location>
        <begin position="644"/>
        <end position="735"/>
    </location>
</feature>
<comment type="subcellular location">
    <subcellularLocation>
        <location evidence="1">Cytoplasm</location>
        <location evidence="1">Cytoskeleton</location>
    </subcellularLocation>
</comment>
<dbReference type="GO" id="GO:0098793">
    <property type="term" value="C:presynapse"/>
    <property type="evidence" value="ECO:0007669"/>
    <property type="project" value="GOC"/>
</dbReference>
<evidence type="ECO:0000313" key="18">
    <source>
        <dbReference type="EMBL" id="VDO97646.1"/>
    </source>
</evidence>
<name>A0A183IFQ2_9BILA</name>
<evidence type="ECO:0000256" key="1">
    <source>
        <dbReference type="ARBA" id="ARBA00004245"/>
    </source>
</evidence>
<feature type="compositionally biased region" description="Polar residues" evidence="14">
    <location>
        <begin position="782"/>
        <end position="791"/>
    </location>
</feature>
<comment type="catalytic activity">
    <reaction evidence="11">
        <text>GTP + H2O = GDP + phosphate + H(+)</text>
        <dbReference type="Rhea" id="RHEA:19669"/>
        <dbReference type="ChEBI" id="CHEBI:15377"/>
        <dbReference type="ChEBI" id="CHEBI:15378"/>
        <dbReference type="ChEBI" id="CHEBI:37565"/>
        <dbReference type="ChEBI" id="CHEBI:43474"/>
        <dbReference type="ChEBI" id="CHEBI:58189"/>
        <dbReference type="EC" id="3.6.5.5"/>
    </reaction>
</comment>
<dbReference type="Gene3D" id="3.40.50.300">
    <property type="entry name" value="P-loop containing nucleotide triphosphate hydrolases"/>
    <property type="match status" value="1"/>
</dbReference>
<evidence type="ECO:0000256" key="3">
    <source>
        <dbReference type="ARBA" id="ARBA00022490"/>
    </source>
</evidence>
<dbReference type="OrthoDB" id="5061070at2759"/>
<dbReference type="PANTHER" id="PTHR11566">
    <property type="entry name" value="DYNAMIN"/>
    <property type="match status" value="1"/>
</dbReference>
<dbReference type="WBParaSite" id="SBAD_0000256301-mRNA-1">
    <property type="protein sequence ID" value="SBAD_0000256301-mRNA-1"/>
    <property type="gene ID" value="SBAD_0000256301"/>
</dbReference>
<dbReference type="InterPro" id="IPR001401">
    <property type="entry name" value="Dynamin_GTPase"/>
</dbReference>
<dbReference type="Gene3D" id="2.30.29.30">
    <property type="entry name" value="Pleckstrin-homology domain (PH domain)/Phosphotyrosine-binding domain (PTB)"/>
    <property type="match status" value="1"/>
</dbReference>
<evidence type="ECO:0000256" key="2">
    <source>
        <dbReference type="ARBA" id="ARBA00011980"/>
    </source>
</evidence>
<dbReference type="FunFam" id="1.20.120.1240:FF:000008">
    <property type="entry name" value="dynamin-3 isoform X1"/>
    <property type="match status" value="1"/>
</dbReference>
<dbReference type="GO" id="GO:0005886">
    <property type="term" value="C:plasma membrane"/>
    <property type="evidence" value="ECO:0007669"/>
    <property type="project" value="TreeGrafter"/>
</dbReference>
<keyword evidence="6 13" id="KW-0547">Nucleotide-binding</keyword>
<comment type="similarity">
    <text evidence="13">Belongs to the TRAFAC class dynamin-like GTPase superfamily. Dynamin/Fzo/YdjA family.</text>
</comment>
<dbReference type="PROSITE" id="PS51718">
    <property type="entry name" value="G_DYNAMIN_2"/>
    <property type="match status" value="1"/>
</dbReference>
<evidence type="ECO:0000256" key="6">
    <source>
        <dbReference type="ARBA" id="ARBA00022741"/>
    </source>
</evidence>
<evidence type="ECO:0000259" key="17">
    <source>
        <dbReference type="PROSITE" id="PS51718"/>
    </source>
</evidence>
<dbReference type="Gene3D" id="1.20.120.1240">
    <property type="entry name" value="Dynamin, middle domain"/>
    <property type="match status" value="1"/>
</dbReference>
<dbReference type="InterPro" id="IPR011993">
    <property type="entry name" value="PH-like_dom_sf"/>
</dbReference>
<dbReference type="PRINTS" id="PR00195">
    <property type="entry name" value="DYNAMIN"/>
</dbReference>
<dbReference type="SUPFAM" id="SSF52540">
    <property type="entry name" value="P-loop containing nucleoside triphosphate hydrolases"/>
    <property type="match status" value="1"/>
</dbReference>
<evidence type="ECO:0000256" key="4">
    <source>
        <dbReference type="ARBA" id="ARBA00022583"/>
    </source>
</evidence>
<keyword evidence="8 13" id="KW-0342">GTP-binding</keyword>
<dbReference type="InterPro" id="IPR019762">
    <property type="entry name" value="Dynamin_GTPase_CS"/>
</dbReference>
<dbReference type="FunFam" id="3.40.50.300:FF:000045">
    <property type="entry name" value="dynamin-1 isoform X2"/>
    <property type="match status" value="1"/>
</dbReference>
<keyword evidence="7" id="KW-0378">Hydrolase</keyword>